<dbReference type="PANTHER" id="PTHR30204:SF69">
    <property type="entry name" value="MERR-FAMILY TRANSCRIPTIONAL REGULATOR"/>
    <property type="match status" value="1"/>
</dbReference>
<dbReference type="InterPro" id="IPR009061">
    <property type="entry name" value="DNA-bd_dom_put_sf"/>
</dbReference>
<dbReference type="Gene3D" id="1.10.1660.10">
    <property type="match status" value="1"/>
</dbReference>
<proteinExistence type="predicted"/>
<dbReference type="PROSITE" id="PS50937">
    <property type="entry name" value="HTH_MERR_2"/>
    <property type="match status" value="1"/>
</dbReference>
<feature type="domain" description="HTH merR-type" evidence="5">
    <location>
        <begin position="4"/>
        <end position="74"/>
    </location>
</feature>
<gene>
    <name evidence="6" type="ORF">P4T90_09185</name>
</gene>
<dbReference type="Pfam" id="PF13411">
    <property type="entry name" value="MerR_1"/>
    <property type="match status" value="1"/>
</dbReference>
<comment type="caution">
    <text evidence="6">The sequence shown here is derived from an EMBL/GenBank/DDBJ whole genome shotgun (WGS) entry which is preliminary data.</text>
</comment>
<evidence type="ECO:0000256" key="4">
    <source>
        <dbReference type="ARBA" id="ARBA00023163"/>
    </source>
</evidence>
<dbReference type="EMBL" id="JARMAB010000012">
    <property type="protein sequence ID" value="MED1203252.1"/>
    <property type="molecule type" value="Genomic_DNA"/>
</dbReference>
<dbReference type="SMART" id="SM00422">
    <property type="entry name" value="HTH_MERR"/>
    <property type="match status" value="1"/>
</dbReference>
<keyword evidence="4" id="KW-0804">Transcription</keyword>
<protein>
    <submittedName>
        <fullName evidence="6">MerR family transcriptional regulator</fullName>
    </submittedName>
</protein>
<organism evidence="6 7">
    <name type="scientific">Heyndrickxia acidicola</name>
    <dbReference type="NCBI Taxonomy" id="209389"/>
    <lineage>
        <taxon>Bacteria</taxon>
        <taxon>Bacillati</taxon>
        <taxon>Bacillota</taxon>
        <taxon>Bacilli</taxon>
        <taxon>Bacillales</taxon>
        <taxon>Bacillaceae</taxon>
        <taxon>Heyndrickxia</taxon>
    </lineage>
</organism>
<keyword evidence="1" id="KW-0678">Repressor</keyword>
<dbReference type="SUPFAM" id="SSF46955">
    <property type="entry name" value="Putative DNA-binding domain"/>
    <property type="match status" value="1"/>
</dbReference>
<evidence type="ECO:0000256" key="3">
    <source>
        <dbReference type="ARBA" id="ARBA00023125"/>
    </source>
</evidence>
<accession>A0ABU6MJ44</accession>
<dbReference type="RefSeq" id="WP_066269211.1">
    <property type="nucleotide sequence ID" value="NZ_JARMAB010000012.1"/>
</dbReference>
<dbReference type="PANTHER" id="PTHR30204">
    <property type="entry name" value="REDOX-CYCLING DRUG-SENSING TRANSCRIPTIONAL ACTIVATOR SOXR"/>
    <property type="match status" value="1"/>
</dbReference>
<sequence>MDNRMRIGDLAKRAGVTPRTVRYYESIGLIPQGERETEGQHYYYTNETLELLKKIGQLKKVGLSLDEIREFTQLYSIDPSGVLTKKKFLTTLRQHLVETDQKINDLEQFRTEVRTLIDHYEGWFTGKEGI</sequence>
<keyword evidence="3" id="KW-0238">DNA-binding</keyword>
<dbReference type="PROSITE" id="PS00552">
    <property type="entry name" value="HTH_MERR_1"/>
    <property type="match status" value="1"/>
</dbReference>
<dbReference type="InterPro" id="IPR000551">
    <property type="entry name" value="MerR-type_HTH_dom"/>
</dbReference>
<evidence type="ECO:0000313" key="6">
    <source>
        <dbReference type="EMBL" id="MED1203252.1"/>
    </source>
</evidence>
<name>A0ABU6MJ44_9BACI</name>
<dbReference type="Proteomes" id="UP001341444">
    <property type="component" value="Unassembled WGS sequence"/>
</dbReference>
<reference evidence="6 7" key="1">
    <citation type="submission" date="2023-03" db="EMBL/GenBank/DDBJ databases">
        <title>Bacillus Genome Sequencing.</title>
        <authorList>
            <person name="Dunlap C."/>
        </authorList>
    </citation>
    <scope>NUCLEOTIDE SEQUENCE [LARGE SCALE GENOMIC DNA]</scope>
    <source>
        <strain evidence="6 7">B-23453</strain>
    </source>
</reference>
<evidence type="ECO:0000256" key="1">
    <source>
        <dbReference type="ARBA" id="ARBA00022491"/>
    </source>
</evidence>
<evidence type="ECO:0000313" key="7">
    <source>
        <dbReference type="Proteomes" id="UP001341444"/>
    </source>
</evidence>
<evidence type="ECO:0000256" key="2">
    <source>
        <dbReference type="ARBA" id="ARBA00023015"/>
    </source>
</evidence>
<keyword evidence="2" id="KW-0805">Transcription regulation</keyword>
<dbReference type="InterPro" id="IPR047057">
    <property type="entry name" value="MerR_fam"/>
</dbReference>
<keyword evidence="7" id="KW-1185">Reference proteome</keyword>
<evidence type="ECO:0000259" key="5">
    <source>
        <dbReference type="PROSITE" id="PS50937"/>
    </source>
</evidence>